<name>A0A1F6EIR9_9BACT</name>
<feature type="region of interest" description="Disordered" evidence="1">
    <location>
        <begin position="1"/>
        <end position="21"/>
    </location>
</feature>
<evidence type="ECO:0000313" key="3">
    <source>
        <dbReference type="Proteomes" id="UP000178427"/>
    </source>
</evidence>
<dbReference type="AlphaFoldDB" id="A0A1F6EIR9"/>
<reference evidence="2 3" key="1">
    <citation type="journal article" date="2016" name="Nat. Commun.">
        <title>Thousands of microbial genomes shed light on interconnected biogeochemical processes in an aquifer system.</title>
        <authorList>
            <person name="Anantharaman K."/>
            <person name="Brown C.T."/>
            <person name="Hug L.A."/>
            <person name="Sharon I."/>
            <person name="Castelle C.J."/>
            <person name="Probst A.J."/>
            <person name="Thomas B.C."/>
            <person name="Singh A."/>
            <person name="Wilkins M.J."/>
            <person name="Karaoz U."/>
            <person name="Brodie E.L."/>
            <person name="Williams K.H."/>
            <person name="Hubbard S.S."/>
            <person name="Banfield J.F."/>
        </authorList>
    </citation>
    <scope>NUCLEOTIDE SEQUENCE [LARGE SCALE GENOMIC DNA]</scope>
</reference>
<dbReference type="Proteomes" id="UP000178427">
    <property type="component" value="Unassembled WGS sequence"/>
</dbReference>
<evidence type="ECO:0000313" key="2">
    <source>
        <dbReference type="EMBL" id="OGG73550.1"/>
    </source>
</evidence>
<comment type="caution">
    <text evidence="2">The sequence shown here is derived from an EMBL/GenBank/DDBJ whole genome shotgun (WGS) entry which is preliminary data.</text>
</comment>
<organism evidence="2 3">
    <name type="scientific">Candidatus Kaiserbacteria bacterium RIFCSPLOWO2_01_FULL_54_20</name>
    <dbReference type="NCBI Taxonomy" id="1798513"/>
    <lineage>
        <taxon>Bacteria</taxon>
        <taxon>Candidatus Kaiseribacteriota</taxon>
    </lineage>
</organism>
<evidence type="ECO:0000256" key="1">
    <source>
        <dbReference type="SAM" id="MobiDB-lite"/>
    </source>
</evidence>
<accession>A0A1F6EIR9</accession>
<dbReference type="EMBL" id="MFMA01000051">
    <property type="protein sequence ID" value="OGG73550.1"/>
    <property type="molecule type" value="Genomic_DNA"/>
</dbReference>
<protein>
    <submittedName>
        <fullName evidence="2">Uncharacterized protein</fullName>
    </submittedName>
</protein>
<proteinExistence type="predicted"/>
<gene>
    <name evidence="2" type="ORF">A3A40_00045</name>
</gene>
<sequence length="208" mass="23734">MADGTGGFMSRIPNPLKHAEPRPKVVTAELNVGELRSAHRNLQNIRNAVGVDPAQQANREMHLRVDKRKIELAENMDISCSIEAPQGWKDISTDAKHSNYKSDPFKVVFTVEENGETRQFETMGYVYYRTQKYDRPEQAEEREQVDRLGVKPQYWPGVYVDELPWPDDPSAEKKDGFSDVELKRRIAGDVFRKAMGNVLPGPFEGITR</sequence>